<evidence type="ECO:0000259" key="16">
    <source>
        <dbReference type="PROSITE" id="PS50109"/>
    </source>
</evidence>
<dbReference type="PRINTS" id="PR00344">
    <property type="entry name" value="BCTRLSENSOR"/>
</dbReference>
<dbReference type="EC" id="2.7.13.3" evidence="3"/>
<dbReference type="PROSITE" id="PS50109">
    <property type="entry name" value="HIS_KIN"/>
    <property type="match status" value="1"/>
</dbReference>
<dbReference type="Gene3D" id="1.10.287.130">
    <property type="match status" value="1"/>
</dbReference>
<comment type="subcellular location">
    <subcellularLocation>
        <location evidence="2">Cell membrane</location>
        <topology evidence="2">Multi-pass membrane protein</topology>
    </subcellularLocation>
</comment>
<keyword evidence="13 15" id="KW-0472">Membrane</keyword>
<evidence type="ECO:0000256" key="5">
    <source>
        <dbReference type="ARBA" id="ARBA00022553"/>
    </source>
</evidence>
<dbReference type="PANTHER" id="PTHR45436:SF5">
    <property type="entry name" value="SENSOR HISTIDINE KINASE TRCS"/>
    <property type="match status" value="1"/>
</dbReference>
<dbReference type="InterPro" id="IPR039506">
    <property type="entry name" value="SPOB_a"/>
</dbReference>
<evidence type="ECO:0000256" key="3">
    <source>
        <dbReference type="ARBA" id="ARBA00012438"/>
    </source>
</evidence>
<evidence type="ECO:0000313" key="19">
    <source>
        <dbReference type="Proteomes" id="UP000291189"/>
    </source>
</evidence>
<evidence type="ECO:0000256" key="14">
    <source>
        <dbReference type="SAM" id="MobiDB-lite"/>
    </source>
</evidence>
<dbReference type="SUPFAM" id="SSF55874">
    <property type="entry name" value="ATPase domain of HSP90 chaperone/DNA topoisomerase II/histidine kinase"/>
    <property type="match status" value="1"/>
</dbReference>
<keyword evidence="6" id="KW-0808">Transferase</keyword>
<organism evidence="18 19">
    <name type="scientific">Nocardioides iriomotensis</name>
    <dbReference type="NCBI Taxonomy" id="715784"/>
    <lineage>
        <taxon>Bacteria</taxon>
        <taxon>Bacillati</taxon>
        <taxon>Actinomycetota</taxon>
        <taxon>Actinomycetes</taxon>
        <taxon>Propionibacteriales</taxon>
        <taxon>Nocardioidaceae</taxon>
        <taxon>Nocardioides</taxon>
    </lineage>
</organism>
<comment type="caution">
    <text evidence="18">The sequence shown here is derived from an EMBL/GenBank/DDBJ whole genome shotgun (WGS) entry which is preliminary data.</text>
</comment>
<evidence type="ECO:0000256" key="10">
    <source>
        <dbReference type="ARBA" id="ARBA00022840"/>
    </source>
</evidence>
<proteinExistence type="predicted"/>
<feature type="region of interest" description="Disordered" evidence="14">
    <location>
        <begin position="70"/>
        <end position="89"/>
    </location>
</feature>
<dbReference type="SMART" id="SM00387">
    <property type="entry name" value="HATPase_c"/>
    <property type="match status" value="1"/>
</dbReference>
<keyword evidence="12" id="KW-0902">Two-component regulatory system</keyword>
<dbReference type="InterPro" id="IPR013767">
    <property type="entry name" value="PAS_fold"/>
</dbReference>
<dbReference type="InterPro" id="IPR004358">
    <property type="entry name" value="Sig_transdc_His_kin-like_C"/>
</dbReference>
<dbReference type="Proteomes" id="UP000291189">
    <property type="component" value="Unassembled WGS sequence"/>
</dbReference>
<accession>A0A4Q5J4H3</accession>
<evidence type="ECO:0000259" key="17">
    <source>
        <dbReference type="PROSITE" id="PS50112"/>
    </source>
</evidence>
<evidence type="ECO:0000256" key="6">
    <source>
        <dbReference type="ARBA" id="ARBA00022679"/>
    </source>
</evidence>
<dbReference type="InterPro" id="IPR050428">
    <property type="entry name" value="TCS_sensor_his_kinase"/>
</dbReference>
<name>A0A4Q5J4H3_9ACTN</name>
<keyword evidence="19" id="KW-1185">Reference proteome</keyword>
<evidence type="ECO:0000256" key="1">
    <source>
        <dbReference type="ARBA" id="ARBA00000085"/>
    </source>
</evidence>
<dbReference type="InterPro" id="IPR016120">
    <property type="entry name" value="Sig_transdc_His_kin_SpoOB"/>
</dbReference>
<dbReference type="InterPro" id="IPR000014">
    <property type="entry name" value="PAS"/>
</dbReference>
<reference evidence="18 19" key="1">
    <citation type="submission" date="2019-01" db="EMBL/GenBank/DDBJ databases">
        <title>Nocardioides guangzhouensis sp. nov., an actinobacterium isolated from soil.</title>
        <authorList>
            <person name="Fu Y."/>
            <person name="Cai Y."/>
            <person name="Lin Z."/>
            <person name="Chen P."/>
        </authorList>
    </citation>
    <scope>NUCLEOTIDE SEQUENCE [LARGE SCALE GENOMIC DNA]</scope>
    <source>
        <strain evidence="18 19">NBRC 105384</strain>
    </source>
</reference>
<evidence type="ECO:0000256" key="11">
    <source>
        <dbReference type="ARBA" id="ARBA00022989"/>
    </source>
</evidence>
<dbReference type="Pfam" id="PF14689">
    <property type="entry name" value="SPOB_a"/>
    <property type="match status" value="1"/>
</dbReference>
<dbReference type="GO" id="GO:0006355">
    <property type="term" value="P:regulation of DNA-templated transcription"/>
    <property type="evidence" value="ECO:0007669"/>
    <property type="project" value="InterPro"/>
</dbReference>
<dbReference type="GO" id="GO:0005524">
    <property type="term" value="F:ATP binding"/>
    <property type="evidence" value="ECO:0007669"/>
    <property type="project" value="UniProtKB-KW"/>
</dbReference>
<evidence type="ECO:0000256" key="9">
    <source>
        <dbReference type="ARBA" id="ARBA00022777"/>
    </source>
</evidence>
<dbReference type="SMART" id="SM00091">
    <property type="entry name" value="PAS"/>
    <property type="match status" value="1"/>
</dbReference>
<dbReference type="Pfam" id="PF17203">
    <property type="entry name" value="sCache_3_2"/>
    <property type="match status" value="1"/>
</dbReference>
<evidence type="ECO:0000256" key="4">
    <source>
        <dbReference type="ARBA" id="ARBA00022475"/>
    </source>
</evidence>
<dbReference type="PROSITE" id="PS50112">
    <property type="entry name" value="PAS"/>
    <property type="match status" value="1"/>
</dbReference>
<dbReference type="GO" id="GO:0005886">
    <property type="term" value="C:plasma membrane"/>
    <property type="evidence" value="ECO:0007669"/>
    <property type="project" value="UniProtKB-SubCell"/>
</dbReference>
<evidence type="ECO:0000256" key="15">
    <source>
        <dbReference type="SAM" id="Phobius"/>
    </source>
</evidence>
<dbReference type="SUPFAM" id="SSF103190">
    <property type="entry name" value="Sensory domain-like"/>
    <property type="match status" value="1"/>
</dbReference>
<dbReference type="Gene3D" id="3.30.450.20">
    <property type="entry name" value="PAS domain"/>
    <property type="match status" value="2"/>
</dbReference>
<dbReference type="EMBL" id="SDPU01000018">
    <property type="protein sequence ID" value="RYU13424.1"/>
    <property type="molecule type" value="Genomic_DNA"/>
</dbReference>
<gene>
    <name evidence="18" type="ORF">ETU37_06205</name>
</gene>
<keyword evidence="9" id="KW-0418">Kinase</keyword>
<dbReference type="InterPro" id="IPR029151">
    <property type="entry name" value="Sensor-like_sf"/>
</dbReference>
<evidence type="ECO:0000256" key="8">
    <source>
        <dbReference type="ARBA" id="ARBA00022741"/>
    </source>
</evidence>
<dbReference type="AlphaFoldDB" id="A0A4Q5J4H3"/>
<keyword evidence="10" id="KW-0067">ATP-binding</keyword>
<dbReference type="InterPro" id="IPR005467">
    <property type="entry name" value="His_kinase_dom"/>
</dbReference>
<feature type="domain" description="PAS" evidence="17">
    <location>
        <begin position="224"/>
        <end position="270"/>
    </location>
</feature>
<feature type="domain" description="Histidine kinase" evidence="16">
    <location>
        <begin position="340"/>
        <end position="540"/>
    </location>
</feature>
<dbReference type="PANTHER" id="PTHR45436">
    <property type="entry name" value="SENSOR HISTIDINE KINASE YKOH"/>
    <property type="match status" value="1"/>
</dbReference>
<dbReference type="SUPFAM" id="SSF55890">
    <property type="entry name" value="Sporulation response regulatory protein Spo0B"/>
    <property type="match status" value="1"/>
</dbReference>
<dbReference type="Pfam" id="PF02518">
    <property type="entry name" value="HATPase_c"/>
    <property type="match status" value="1"/>
</dbReference>
<dbReference type="InterPro" id="IPR036890">
    <property type="entry name" value="HATPase_C_sf"/>
</dbReference>
<dbReference type="CDD" id="cd00130">
    <property type="entry name" value="PAS"/>
    <property type="match status" value="1"/>
</dbReference>
<keyword evidence="11 15" id="KW-1133">Transmembrane helix</keyword>
<comment type="catalytic activity">
    <reaction evidence="1">
        <text>ATP + protein L-histidine = ADP + protein N-phospho-L-histidine.</text>
        <dbReference type="EC" id="2.7.13.3"/>
    </reaction>
</comment>
<keyword evidence="7 15" id="KW-0812">Transmembrane</keyword>
<dbReference type="GO" id="GO:0000155">
    <property type="term" value="F:phosphorelay sensor kinase activity"/>
    <property type="evidence" value="ECO:0007669"/>
    <property type="project" value="InterPro"/>
</dbReference>
<dbReference type="Gene3D" id="3.30.565.10">
    <property type="entry name" value="Histidine kinase-like ATPase, C-terminal domain"/>
    <property type="match status" value="1"/>
</dbReference>
<dbReference type="OrthoDB" id="9792686at2"/>
<dbReference type="InterPro" id="IPR035965">
    <property type="entry name" value="PAS-like_dom_sf"/>
</dbReference>
<dbReference type="InterPro" id="IPR033463">
    <property type="entry name" value="sCache_3"/>
</dbReference>
<evidence type="ECO:0000256" key="13">
    <source>
        <dbReference type="ARBA" id="ARBA00023136"/>
    </source>
</evidence>
<sequence length="544" mass="57653">MRLLAVRRRRLSLAGQLLALQAVVVLLVVLGLTPVLLVQNDVAFRRTESRRVLATAENVADTRVLEAGLATGTNEGVPGEAERARATSGSSYVLVTDENGEVVHSSNPRDVGTTVTRPGPGRSWVGVVDEDGRSAIEARAPVQAIRARQDVLIGDVVGYVIIGRDYPTLWQRLGTTAPTLLIYVLVGSLVGLGGSLLLSRRIKRQTHGLEPNEIAGLVEHREAMLHGLREGVVGVDTSGRVTLVNDEAVRLLALDGSDPVGRPVAELPLPPSVTSVLAGETGASDLAVASAGRVLVLNQMPVVNQGLRIGWVTTVRDRTELVDLNRQLDVWRSTTDTLRSQAHEFSNRMHTIAGLIELEEYDEVAAFVATQAQARAGWADRVVARVEDAAVAALLVAKGSRATELGVRLDVEDDARLPALADDVSADLVTVIGNLVDNAMEAVAPTQGSVVVGLSCAGHAVEVRVSDDGPGVPDELVERVFAQGFSTKAPGAQGDPGERGWGLALCRVVCERRGGSVDVGRVTRAGDRRTVFTAVVPTDREVSS</sequence>
<evidence type="ECO:0000256" key="7">
    <source>
        <dbReference type="ARBA" id="ARBA00022692"/>
    </source>
</evidence>
<evidence type="ECO:0000256" key="2">
    <source>
        <dbReference type="ARBA" id="ARBA00004651"/>
    </source>
</evidence>
<keyword evidence="5" id="KW-0597">Phosphoprotein</keyword>
<evidence type="ECO:0000313" key="18">
    <source>
        <dbReference type="EMBL" id="RYU13424.1"/>
    </source>
</evidence>
<evidence type="ECO:0000256" key="12">
    <source>
        <dbReference type="ARBA" id="ARBA00023012"/>
    </source>
</evidence>
<dbReference type="SUPFAM" id="SSF55785">
    <property type="entry name" value="PYP-like sensor domain (PAS domain)"/>
    <property type="match status" value="1"/>
</dbReference>
<protein>
    <recommendedName>
        <fullName evidence="3">histidine kinase</fullName>
        <ecNumber evidence="3">2.7.13.3</ecNumber>
    </recommendedName>
</protein>
<keyword evidence="8" id="KW-0547">Nucleotide-binding</keyword>
<keyword evidence="4" id="KW-1003">Cell membrane</keyword>
<feature type="transmembrane region" description="Helical" evidence="15">
    <location>
        <begin position="180"/>
        <end position="198"/>
    </location>
</feature>
<dbReference type="Pfam" id="PF00989">
    <property type="entry name" value="PAS"/>
    <property type="match status" value="1"/>
</dbReference>
<dbReference type="InterPro" id="IPR003594">
    <property type="entry name" value="HATPase_dom"/>
</dbReference>